<dbReference type="eggNOG" id="COG1957">
    <property type="taxonomic scope" value="Bacteria"/>
</dbReference>
<keyword evidence="2 4" id="KW-0326">Glycosidase</keyword>
<evidence type="ECO:0000313" key="4">
    <source>
        <dbReference type="EMBL" id="CDR35150.1"/>
    </source>
</evidence>
<sequence>MFKPLLMFLLLSFFPLYSQYKVIIDTDPGIDDAVAILLAFQSPEIEVIGLTSTFGNHDIDVTTKNCQILLELAEKKIPIAKGFKGPLVIPKRPNPDFVHGRDGLGNLFLEPNQKEGNYEDADSFIIRSILENPKEITFIGLGPLTNLASALLKEPKIASLVKEVIVFAGAIYYPGNCNPLAEANVWSDPHAADIVFSSGLPLTTICLNASKKPQLTKQILNEIERANPKIGVFLNQINQFYIDFYLSQNPSLEGANIHDSLTIAYLLNKDLFSWVEGPICVVKEGIAEGATLMDTSSSNEFSPWNERPKVRACIDCKEKEVVALMVERLSSTS</sequence>
<dbReference type="GO" id="GO:0005829">
    <property type="term" value="C:cytosol"/>
    <property type="evidence" value="ECO:0007669"/>
    <property type="project" value="TreeGrafter"/>
</dbReference>
<evidence type="ECO:0000259" key="3">
    <source>
        <dbReference type="Pfam" id="PF01156"/>
    </source>
</evidence>
<dbReference type="GO" id="GO:0006152">
    <property type="term" value="P:purine nucleoside catabolic process"/>
    <property type="evidence" value="ECO:0007669"/>
    <property type="project" value="TreeGrafter"/>
</dbReference>
<dbReference type="SUPFAM" id="SSF53590">
    <property type="entry name" value="Nucleoside hydrolase"/>
    <property type="match status" value="1"/>
</dbReference>
<evidence type="ECO:0000313" key="5">
    <source>
        <dbReference type="Proteomes" id="UP000031552"/>
    </source>
</evidence>
<dbReference type="STRING" id="1437425.CSEC_2344"/>
<dbReference type="Gene3D" id="3.90.245.10">
    <property type="entry name" value="Ribonucleoside hydrolase-like"/>
    <property type="match status" value="1"/>
</dbReference>
<dbReference type="Proteomes" id="UP000031552">
    <property type="component" value="Unassembled WGS sequence"/>
</dbReference>
<reference evidence="4" key="2">
    <citation type="submission" date="2014-09" db="EMBL/GenBank/DDBJ databases">
        <title>Criblamydia sequanensis harbors a mega-plasmid encoding arsenite resistance.</title>
        <authorList>
            <person name="Bertelli C."/>
            <person name="Goesmann A."/>
            <person name="Greub G."/>
        </authorList>
    </citation>
    <scope>NUCLEOTIDE SEQUENCE [LARGE SCALE GENOMIC DNA]</scope>
    <source>
        <strain evidence="4">CRIB-18</strain>
    </source>
</reference>
<keyword evidence="1 4" id="KW-0378">Hydrolase</keyword>
<accession>A0A090D329</accession>
<dbReference type="OrthoDB" id="9797882at2"/>
<dbReference type="InterPro" id="IPR036452">
    <property type="entry name" value="Ribo_hydro-like"/>
</dbReference>
<dbReference type="GO" id="GO:0008477">
    <property type="term" value="F:purine nucleosidase activity"/>
    <property type="evidence" value="ECO:0007669"/>
    <property type="project" value="UniProtKB-EC"/>
</dbReference>
<comment type="caution">
    <text evidence="4">The sequence shown here is derived from an EMBL/GenBank/DDBJ whole genome shotgun (WGS) entry which is preliminary data.</text>
</comment>
<reference evidence="4" key="1">
    <citation type="submission" date="2013-12" db="EMBL/GenBank/DDBJ databases">
        <authorList>
            <person name="Linke B."/>
        </authorList>
    </citation>
    <scope>NUCLEOTIDE SEQUENCE [LARGE SCALE GENOMIC DNA]</scope>
    <source>
        <strain evidence="4">CRIB-18</strain>
    </source>
</reference>
<evidence type="ECO:0000256" key="1">
    <source>
        <dbReference type="ARBA" id="ARBA00022801"/>
    </source>
</evidence>
<dbReference type="InterPro" id="IPR015910">
    <property type="entry name" value="I/U_nuclsd_hydro_CS"/>
</dbReference>
<dbReference type="InterPro" id="IPR001910">
    <property type="entry name" value="Inosine/uridine_hydrolase_dom"/>
</dbReference>
<keyword evidence="5" id="KW-1185">Reference proteome</keyword>
<evidence type="ECO:0000256" key="2">
    <source>
        <dbReference type="ARBA" id="ARBA00023295"/>
    </source>
</evidence>
<dbReference type="Pfam" id="PF01156">
    <property type="entry name" value="IU_nuc_hydro"/>
    <property type="match status" value="1"/>
</dbReference>
<dbReference type="PROSITE" id="PS01247">
    <property type="entry name" value="IUNH"/>
    <property type="match status" value="1"/>
</dbReference>
<dbReference type="EC" id="3.2.2.1" evidence="4"/>
<dbReference type="CDD" id="cd02650">
    <property type="entry name" value="nuc_hydro_CaPnhB"/>
    <property type="match status" value="1"/>
</dbReference>
<proteinExistence type="predicted"/>
<protein>
    <submittedName>
        <fullName evidence="4">Inosine/uridine-preferring nucleoside hydrolase</fullName>
        <ecNumber evidence="4">3.2.2.1</ecNumber>
    </submittedName>
</protein>
<name>A0A090D329_9BACT</name>
<dbReference type="PANTHER" id="PTHR12304">
    <property type="entry name" value="INOSINE-URIDINE PREFERRING NUCLEOSIDE HYDROLASE"/>
    <property type="match status" value="1"/>
</dbReference>
<dbReference type="InterPro" id="IPR023186">
    <property type="entry name" value="IUNH"/>
</dbReference>
<gene>
    <name evidence="4" type="primary">iunH</name>
    <name evidence="4" type="ORF">CSEC_2344</name>
</gene>
<dbReference type="RefSeq" id="WP_053332044.1">
    <property type="nucleotide sequence ID" value="NZ_CCEJ010000013.1"/>
</dbReference>
<dbReference type="EMBL" id="CCEJ010000013">
    <property type="protein sequence ID" value="CDR35150.1"/>
    <property type="molecule type" value="Genomic_DNA"/>
</dbReference>
<feature type="domain" description="Inosine/uridine-preferring nucleoside hydrolase" evidence="3">
    <location>
        <begin position="22"/>
        <end position="321"/>
    </location>
</feature>
<organism evidence="4 5">
    <name type="scientific">Candidatus Criblamydia sequanensis CRIB-18</name>
    <dbReference type="NCBI Taxonomy" id="1437425"/>
    <lineage>
        <taxon>Bacteria</taxon>
        <taxon>Pseudomonadati</taxon>
        <taxon>Chlamydiota</taxon>
        <taxon>Chlamydiia</taxon>
        <taxon>Parachlamydiales</taxon>
        <taxon>Candidatus Criblamydiaceae</taxon>
        <taxon>Candidatus Criblamydia</taxon>
    </lineage>
</organism>
<dbReference type="AlphaFoldDB" id="A0A090D329"/>
<dbReference type="GO" id="GO:0045437">
    <property type="term" value="F:uridine nucleosidase activity"/>
    <property type="evidence" value="ECO:0007669"/>
    <property type="project" value="UniProtKB-ARBA"/>
</dbReference>
<dbReference type="PANTHER" id="PTHR12304:SF4">
    <property type="entry name" value="URIDINE NUCLEOSIDASE"/>
    <property type="match status" value="1"/>
</dbReference>